<dbReference type="InterPro" id="IPR038404">
    <property type="entry name" value="TRAP_DctP_sf"/>
</dbReference>
<dbReference type="Pfam" id="PF19582">
    <property type="entry name" value="AdeT1_2"/>
    <property type="match status" value="1"/>
</dbReference>
<dbReference type="EMBL" id="JBGCUO010000001">
    <property type="protein sequence ID" value="MEY1662171.1"/>
    <property type="molecule type" value="Genomic_DNA"/>
</dbReference>
<feature type="chain" id="PRO_5046475770" evidence="1">
    <location>
        <begin position="20"/>
        <end position="376"/>
    </location>
</feature>
<evidence type="ECO:0000313" key="3">
    <source>
        <dbReference type="Proteomes" id="UP001562065"/>
    </source>
</evidence>
<sequence>MPLRIVLCCLALLWPLAAAATSDWHYADLPAATQQQLREQIYNKLLPPEQRIAALKKLFSFSDQAPMQRTVCIWDIAGRAGPIYTAARDQRAELMRYGVDVDMVVYTNEGVMVEELKAGRCDAALMSGLRARLFNNFSGTIDSVGGLPTDEHMHRLLELLTDVRLADRLTSQDYVVMGIAPGGGAYIFVNDKRINSLAKAAGKRVPVLEYDPVQARMVAQIGATPVGSDLLSAPTKFNNGSVDVLPAPLIAYEILELYKGLGKDGGIIDYPLAQISVQLIGRTNRFPPEVAQLVREAFFSGYEDIMVRLRAEAAKVPAHWWISIPDADKQGYETLMQDARIQLRDEGYYNAEMLTIQRRLRCHLEPTRSECAQPVE</sequence>
<name>A0ABV4AJE3_9GAMM</name>
<comment type="caution">
    <text evidence="2">The sequence shown here is derived from an EMBL/GenBank/DDBJ whole genome shotgun (WGS) entry which is preliminary data.</text>
</comment>
<protein>
    <submittedName>
        <fullName evidence="2">Solute-binding protein</fullName>
    </submittedName>
</protein>
<keyword evidence="3" id="KW-1185">Reference proteome</keyword>
<feature type="signal peptide" evidence="1">
    <location>
        <begin position="1"/>
        <end position="19"/>
    </location>
</feature>
<proteinExistence type="predicted"/>
<dbReference type="Proteomes" id="UP001562065">
    <property type="component" value="Unassembled WGS sequence"/>
</dbReference>
<dbReference type="SUPFAM" id="SSF53850">
    <property type="entry name" value="Periplasmic binding protein-like II"/>
    <property type="match status" value="1"/>
</dbReference>
<dbReference type="Gene3D" id="3.40.190.170">
    <property type="entry name" value="Bacterial extracellular solute-binding protein, family 7"/>
    <property type="match status" value="1"/>
</dbReference>
<keyword evidence="1" id="KW-0732">Signal</keyword>
<reference evidence="2 3" key="1">
    <citation type="submission" date="2024-07" db="EMBL/GenBank/DDBJ databases">
        <authorList>
            <person name="Ren Q."/>
        </authorList>
    </citation>
    <scope>NUCLEOTIDE SEQUENCE [LARGE SCALE GENOMIC DNA]</scope>
    <source>
        <strain evidence="2 3">REN37</strain>
    </source>
</reference>
<gene>
    <name evidence="2" type="ORF">AB5I84_08430</name>
</gene>
<evidence type="ECO:0000313" key="2">
    <source>
        <dbReference type="EMBL" id="MEY1662171.1"/>
    </source>
</evidence>
<accession>A0ABV4AJE3</accession>
<dbReference type="RefSeq" id="WP_369455412.1">
    <property type="nucleotide sequence ID" value="NZ_JBGCUO010000001.1"/>
</dbReference>
<evidence type="ECO:0000256" key="1">
    <source>
        <dbReference type="SAM" id="SignalP"/>
    </source>
</evidence>
<dbReference type="InterPro" id="IPR045758">
    <property type="entry name" value="AdeT1/2"/>
</dbReference>
<organism evidence="2 3">
    <name type="scientific">Isoalcanivorax beigongshangi</name>
    <dbReference type="NCBI Taxonomy" id="3238810"/>
    <lineage>
        <taxon>Bacteria</taxon>
        <taxon>Pseudomonadati</taxon>
        <taxon>Pseudomonadota</taxon>
        <taxon>Gammaproteobacteria</taxon>
        <taxon>Oceanospirillales</taxon>
        <taxon>Alcanivoracaceae</taxon>
        <taxon>Isoalcanivorax</taxon>
    </lineage>
</organism>